<proteinExistence type="predicted"/>
<evidence type="ECO:0000313" key="3">
    <source>
        <dbReference type="Proteomes" id="UP000186817"/>
    </source>
</evidence>
<feature type="compositionally biased region" description="Polar residues" evidence="1">
    <location>
        <begin position="900"/>
        <end position="910"/>
    </location>
</feature>
<accession>A0A1Q9EBU9</accession>
<feature type="region of interest" description="Disordered" evidence="1">
    <location>
        <begin position="868"/>
        <end position="910"/>
    </location>
</feature>
<dbReference type="EMBL" id="LSRX01000198">
    <property type="protein sequence ID" value="OLQ04914.1"/>
    <property type="molecule type" value="Genomic_DNA"/>
</dbReference>
<feature type="region of interest" description="Disordered" evidence="1">
    <location>
        <begin position="164"/>
        <end position="253"/>
    </location>
</feature>
<dbReference type="AlphaFoldDB" id="A0A1Q9EBU9"/>
<protein>
    <submittedName>
        <fullName evidence="2">Uncharacterized protein</fullName>
    </submittedName>
</protein>
<feature type="compositionally biased region" description="Basic and acidic residues" evidence="1">
    <location>
        <begin position="243"/>
        <end position="252"/>
    </location>
</feature>
<gene>
    <name evidence="2" type="ORF">AK812_SmicGene11955</name>
</gene>
<name>A0A1Q9EBU9_SYMMI</name>
<feature type="compositionally biased region" description="Pro residues" evidence="1">
    <location>
        <begin position="870"/>
        <end position="880"/>
    </location>
</feature>
<dbReference type="OrthoDB" id="448174at2759"/>
<feature type="region of interest" description="Disordered" evidence="1">
    <location>
        <begin position="61"/>
        <end position="132"/>
    </location>
</feature>
<comment type="caution">
    <text evidence="2">The sequence shown here is derived from an EMBL/GenBank/DDBJ whole genome shotgun (WGS) entry which is preliminary data.</text>
</comment>
<evidence type="ECO:0000313" key="2">
    <source>
        <dbReference type="EMBL" id="OLQ04914.1"/>
    </source>
</evidence>
<reference evidence="2 3" key="1">
    <citation type="submission" date="2016-02" db="EMBL/GenBank/DDBJ databases">
        <title>Genome analysis of coral dinoflagellate symbionts highlights evolutionary adaptations to a symbiotic lifestyle.</title>
        <authorList>
            <person name="Aranda M."/>
            <person name="Li Y."/>
            <person name="Liew Y.J."/>
            <person name="Baumgarten S."/>
            <person name="Simakov O."/>
            <person name="Wilson M."/>
            <person name="Piel J."/>
            <person name="Ashoor H."/>
            <person name="Bougouffa S."/>
            <person name="Bajic V.B."/>
            <person name="Ryu T."/>
            <person name="Ravasi T."/>
            <person name="Bayer T."/>
            <person name="Micklem G."/>
            <person name="Kim H."/>
            <person name="Bhak J."/>
            <person name="Lajeunesse T.C."/>
            <person name="Voolstra C.R."/>
        </authorList>
    </citation>
    <scope>NUCLEOTIDE SEQUENCE [LARGE SCALE GENOMIC DNA]</scope>
    <source>
        <strain evidence="2 3">CCMP2467</strain>
    </source>
</reference>
<feature type="compositionally biased region" description="Basic and acidic residues" evidence="1">
    <location>
        <begin position="195"/>
        <end position="204"/>
    </location>
</feature>
<evidence type="ECO:0000256" key="1">
    <source>
        <dbReference type="SAM" id="MobiDB-lite"/>
    </source>
</evidence>
<feature type="compositionally biased region" description="Basic and acidic residues" evidence="1">
    <location>
        <begin position="164"/>
        <end position="176"/>
    </location>
</feature>
<organism evidence="2 3">
    <name type="scientific">Symbiodinium microadriaticum</name>
    <name type="common">Dinoflagellate</name>
    <name type="synonym">Zooxanthella microadriatica</name>
    <dbReference type="NCBI Taxonomy" id="2951"/>
    <lineage>
        <taxon>Eukaryota</taxon>
        <taxon>Sar</taxon>
        <taxon>Alveolata</taxon>
        <taxon>Dinophyceae</taxon>
        <taxon>Suessiales</taxon>
        <taxon>Symbiodiniaceae</taxon>
        <taxon>Symbiodinium</taxon>
    </lineage>
</organism>
<feature type="region of interest" description="Disordered" evidence="1">
    <location>
        <begin position="331"/>
        <end position="359"/>
    </location>
</feature>
<keyword evidence="3" id="KW-1185">Reference proteome</keyword>
<dbReference type="Proteomes" id="UP000186817">
    <property type="component" value="Unassembled WGS sequence"/>
</dbReference>
<sequence length="910" mass="101040">MISGHAAATSNTLFASEGGIDRLRGIREIAGEIECRHARAIAGGMDTAISQATTVPFGGVAGPDSQDTVPPPTPAQDIEVDASGDDKIDAATTRDASTAVPTPEAGISEDLDELRPWVEPPVPDDPNRIPARKTDSMEEFIPGPPVAEPLGHHTSAFERLLVKRGDKDSSGSESSRKPPPPKVPRLDSPGFGQETRPKERKPFEVEFFDLDPVGKGTTTEQEDELRGAQALPVPHVPPRSRRERASPYDHDTPPWVGALEGRLLAHLEPLKADVSDISCRQTDLHREIAQFATEFRKHGERLDNHDTALQTHNRLHEGSISRIEALEKEVKELRAASRSPTPSRAPPSPGARSLTPQRERNIEEELQMAIGGWEDCRRDEAVEEAKAIFEAAQIPNAWLEIWSPYSRTSHVRVILQFPPNYKTIPQQRAFQTEVLEKLKSRKWTSNVPGNEGRTIWIQRHRSPEDRAKIRAIVSVKEFVDQLTFGQGLRKKHAEIDWNTTFPSRIRGGTTQGSFIMRAGGQEKAARAMKNFYRWLKSQVALIPKIKRPTKPKVKRLLDTLQTSLLASMLRPAYDGLQDKVSGLMRYDGFSYSGKESSWDYALSRTYQKMPECTASPARVPMVGGNSDAVHLALFLTGACFALGLLLSVWKMSRALLKVQSQLDQLMENIRISNTPVIISEPAVFSDRVQQQVHTATQHLRNQNVMLQSMMLRAQDQIEKTIRGLGARVTALTGAVDTIEQMYEATAGCINDVFQAMDDVMRKENSLFQEHTAVVARAVKDLETTFRNTLATHKQMFEGSGFSHVTYFNDILRLDNDMHDNLHEHVLPALRFIADTLQALSQNEQSRDSSIAVLQNTLALHLHSVDKLVMPAPPPVSPPEGSPEDTQDPADTSTRDVVLSDGTTIQVQADD</sequence>